<dbReference type="NCBIfam" id="TIGR01300">
    <property type="entry name" value="CPA3_mnhG_phaG"/>
    <property type="match status" value="1"/>
</dbReference>
<dbReference type="InterPro" id="IPR005133">
    <property type="entry name" value="PhaG_MnhG_YufB"/>
</dbReference>
<protein>
    <submittedName>
        <fullName evidence="2">Na+/H+ antiporter subunit G</fullName>
    </submittedName>
</protein>
<gene>
    <name evidence="2" type="ORF">AUJ66_02355</name>
</gene>
<dbReference type="EMBL" id="MNUO01000037">
    <property type="protein sequence ID" value="OIN97730.1"/>
    <property type="molecule type" value="Genomic_DNA"/>
</dbReference>
<keyword evidence="1" id="KW-1133">Transmembrane helix</keyword>
<dbReference type="STRING" id="1817893.AUJ66_02355"/>
<dbReference type="GO" id="GO:0015385">
    <property type="term" value="F:sodium:proton antiporter activity"/>
    <property type="evidence" value="ECO:0007669"/>
    <property type="project" value="TreeGrafter"/>
</dbReference>
<feature type="transmembrane region" description="Helical" evidence="1">
    <location>
        <begin position="7"/>
        <end position="26"/>
    </location>
</feature>
<dbReference type="PANTHER" id="PTHR34703">
    <property type="entry name" value="ANTIPORTER SUBUNIT MNHG2-RELATED"/>
    <property type="match status" value="1"/>
</dbReference>
<sequence>MNEIGMVLLIIGVAFDLLGCIGIVRLPDVYNRLQASTKSVTLGTWLILLGVFFISGGFTAMGIKALICIFFIVLASPTAAHALARGAHISGVKLWEKSVCDKYEEDKSK</sequence>
<comment type="caution">
    <text evidence="2">The sequence shown here is derived from an EMBL/GenBank/DDBJ whole genome shotgun (WGS) entry which is preliminary data.</text>
</comment>
<keyword evidence="1" id="KW-0472">Membrane</keyword>
<dbReference type="NCBIfam" id="NF009314">
    <property type="entry name" value="PRK12674.1-2"/>
    <property type="match status" value="1"/>
</dbReference>
<accession>A0A1J4SGB4</accession>
<evidence type="ECO:0000313" key="3">
    <source>
        <dbReference type="Proteomes" id="UP000182278"/>
    </source>
</evidence>
<feature type="transmembrane region" description="Helical" evidence="1">
    <location>
        <begin position="46"/>
        <end position="75"/>
    </location>
</feature>
<organism evidence="2 3">
    <name type="scientific">Candidatus Desantisbacteria bacterium CG1_02_38_46</name>
    <dbReference type="NCBI Taxonomy" id="1817893"/>
    <lineage>
        <taxon>Bacteria</taxon>
        <taxon>Candidatus Desantisiibacteriota</taxon>
    </lineage>
</organism>
<evidence type="ECO:0000256" key="1">
    <source>
        <dbReference type="SAM" id="Phobius"/>
    </source>
</evidence>
<proteinExistence type="predicted"/>
<keyword evidence="1" id="KW-0812">Transmembrane</keyword>
<dbReference type="AlphaFoldDB" id="A0A1J4SGB4"/>
<dbReference type="Pfam" id="PF03334">
    <property type="entry name" value="PhaG_MnhG_YufB"/>
    <property type="match status" value="1"/>
</dbReference>
<reference evidence="2 3" key="1">
    <citation type="journal article" date="2016" name="Environ. Microbiol.">
        <title>Genomic resolution of a cold subsurface aquifer community provides metabolic insights for novel microbes adapted to high CO concentrations.</title>
        <authorList>
            <person name="Probst A.J."/>
            <person name="Castelle C.J."/>
            <person name="Singh A."/>
            <person name="Brown C.T."/>
            <person name="Anantharaman K."/>
            <person name="Sharon I."/>
            <person name="Hug L.A."/>
            <person name="Burstein D."/>
            <person name="Emerson J.B."/>
            <person name="Thomas B.C."/>
            <person name="Banfield J.F."/>
        </authorList>
    </citation>
    <scope>NUCLEOTIDE SEQUENCE [LARGE SCALE GENOMIC DNA]</scope>
    <source>
        <strain evidence="2">CG1_02_38_46</strain>
    </source>
</reference>
<name>A0A1J4SGB4_9BACT</name>
<dbReference type="PANTHER" id="PTHR34703:SF1">
    <property type="entry name" value="ANTIPORTER SUBUNIT MNHG2-RELATED"/>
    <property type="match status" value="1"/>
</dbReference>
<evidence type="ECO:0000313" key="2">
    <source>
        <dbReference type="EMBL" id="OIN97730.1"/>
    </source>
</evidence>
<dbReference type="Proteomes" id="UP000182278">
    <property type="component" value="Unassembled WGS sequence"/>
</dbReference>